<dbReference type="Proteomes" id="UP000198814">
    <property type="component" value="Unassembled WGS sequence"/>
</dbReference>
<evidence type="ECO:0000313" key="7">
    <source>
        <dbReference type="Proteomes" id="UP000198814"/>
    </source>
</evidence>
<dbReference type="AlphaFoldDB" id="A0A1H8V1T1"/>
<dbReference type="InterPro" id="IPR014755">
    <property type="entry name" value="Cu-Rt/internalin_Ig-like"/>
</dbReference>
<keyword evidence="3" id="KW-0732">Signal</keyword>
<dbReference type="InterPro" id="IPR014756">
    <property type="entry name" value="Ig_E-set"/>
</dbReference>
<sequence length="133" mass="14786">MQDKRSIQFVIKKIAVLASLVIMFSFAFQAKSVMAHAALVKSDPPRRATLSISPKQVRLWFNEKIEGSYAAVTVLDSNKHSITENNPESVADDPKSVVLSLPQLGSGRYTVKYRVMSVDGHVIESSFDFNVKE</sequence>
<proteinExistence type="predicted"/>
<dbReference type="InterPro" id="IPR032694">
    <property type="entry name" value="CopC/D"/>
</dbReference>
<dbReference type="GO" id="GO:0005886">
    <property type="term" value="C:plasma membrane"/>
    <property type="evidence" value="ECO:0007669"/>
    <property type="project" value="TreeGrafter"/>
</dbReference>
<comment type="subcellular location">
    <subcellularLocation>
        <location evidence="1">Cell envelope</location>
    </subcellularLocation>
</comment>
<name>A0A1H8V1T1_9PROT</name>
<dbReference type="GO" id="GO:0006825">
    <property type="term" value="P:copper ion transport"/>
    <property type="evidence" value="ECO:0007669"/>
    <property type="project" value="InterPro"/>
</dbReference>
<dbReference type="PANTHER" id="PTHR34820">
    <property type="entry name" value="INNER MEMBRANE PROTEIN YEBZ"/>
    <property type="match status" value="1"/>
</dbReference>
<evidence type="ECO:0000313" key="6">
    <source>
        <dbReference type="EMBL" id="SEP09375.1"/>
    </source>
</evidence>
<dbReference type="Pfam" id="PF04234">
    <property type="entry name" value="CopC"/>
    <property type="match status" value="1"/>
</dbReference>
<dbReference type="GO" id="GO:0046688">
    <property type="term" value="P:response to copper ion"/>
    <property type="evidence" value="ECO:0007669"/>
    <property type="project" value="InterPro"/>
</dbReference>
<keyword evidence="4" id="KW-0186">Copper</keyword>
<accession>A0A1H8V1T1</accession>
<evidence type="ECO:0000256" key="1">
    <source>
        <dbReference type="ARBA" id="ARBA00004196"/>
    </source>
</evidence>
<evidence type="ECO:0000256" key="2">
    <source>
        <dbReference type="ARBA" id="ARBA00022723"/>
    </source>
</evidence>
<feature type="domain" description="CopC" evidence="5">
    <location>
        <begin position="36"/>
        <end position="131"/>
    </location>
</feature>
<dbReference type="Gene3D" id="2.60.40.1220">
    <property type="match status" value="1"/>
</dbReference>
<dbReference type="SUPFAM" id="SSF81296">
    <property type="entry name" value="E set domains"/>
    <property type="match status" value="1"/>
</dbReference>
<keyword evidence="7" id="KW-1185">Reference proteome</keyword>
<dbReference type="GO" id="GO:0042597">
    <property type="term" value="C:periplasmic space"/>
    <property type="evidence" value="ECO:0007669"/>
    <property type="project" value="InterPro"/>
</dbReference>
<dbReference type="GO" id="GO:0005507">
    <property type="term" value="F:copper ion binding"/>
    <property type="evidence" value="ECO:0007669"/>
    <property type="project" value="InterPro"/>
</dbReference>
<reference evidence="7" key="1">
    <citation type="submission" date="2016-10" db="EMBL/GenBank/DDBJ databases">
        <authorList>
            <person name="Varghese N."/>
            <person name="Submissions S."/>
        </authorList>
    </citation>
    <scope>NUCLEOTIDE SEQUENCE [LARGE SCALE GENOMIC DNA]</scope>
    <source>
        <strain evidence="7">Nm76</strain>
    </source>
</reference>
<protein>
    <recommendedName>
        <fullName evidence="5">CopC domain-containing protein</fullName>
    </recommendedName>
</protein>
<dbReference type="STRING" id="42354.SAMN05216333_1442"/>
<dbReference type="PANTHER" id="PTHR34820:SF4">
    <property type="entry name" value="INNER MEMBRANE PROTEIN YEBZ"/>
    <property type="match status" value="1"/>
</dbReference>
<dbReference type="EMBL" id="FODO01000044">
    <property type="protein sequence ID" value="SEP09375.1"/>
    <property type="molecule type" value="Genomic_DNA"/>
</dbReference>
<dbReference type="RefSeq" id="WP_090322479.1">
    <property type="nucleotide sequence ID" value="NZ_FNOE01000045.1"/>
</dbReference>
<evidence type="ECO:0000256" key="4">
    <source>
        <dbReference type="ARBA" id="ARBA00023008"/>
    </source>
</evidence>
<dbReference type="InterPro" id="IPR007348">
    <property type="entry name" value="CopC_dom"/>
</dbReference>
<keyword evidence="2" id="KW-0479">Metal-binding</keyword>
<evidence type="ECO:0000256" key="3">
    <source>
        <dbReference type="ARBA" id="ARBA00022729"/>
    </source>
</evidence>
<organism evidence="6 7">
    <name type="scientific">Nitrosomonas oligotropha</name>
    <dbReference type="NCBI Taxonomy" id="42354"/>
    <lineage>
        <taxon>Bacteria</taxon>
        <taxon>Pseudomonadati</taxon>
        <taxon>Pseudomonadota</taxon>
        <taxon>Betaproteobacteria</taxon>
        <taxon>Nitrosomonadales</taxon>
        <taxon>Nitrosomonadaceae</taxon>
        <taxon>Nitrosomonas</taxon>
    </lineage>
</organism>
<evidence type="ECO:0000259" key="5">
    <source>
        <dbReference type="Pfam" id="PF04234"/>
    </source>
</evidence>
<dbReference type="GO" id="GO:0030313">
    <property type="term" value="C:cell envelope"/>
    <property type="evidence" value="ECO:0007669"/>
    <property type="project" value="UniProtKB-SubCell"/>
</dbReference>
<gene>
    <name evidence="6" type="ORF">SAMN05216333_1442</name>
</gene>
<dbReference type="OrthoDB" id="9796814at2"/>